<feature type="chain" id="PRO_5043858170" evidence="1">
    <location>
        <begin position="23"/>
        <end position="215"/>
    </location>
</feature>
<reference evidence="2 3" key="1">
    <citation type="submission" date="2024-02" db="EMBL/GenBank/DDBJ databases">
        <title>Genome sequence of Aquincola sp. MAHUQ-54.</title>
        <authorList>
            <person name="Huq M.A."/>
        </authorList>
    </citation>
    <scope>NUCLEOTIDE SEQUENCE [LARGE SCALE GENOMIC DNA]</scope>
    <source>
        <strain evidence="2 3">MAHUQ-54</strain>
    </source>
</reference>
<keyword evidence="1" id="KW-0732">Signal</keyword>
<feature type="signal peptide" evidence="1">
    <location>
        <begin position="1"/>
        <end position="22"/>
    </location>
</feature>
<dbReference type="Proteomes" id="UP001336250">
    <property type="component" value="Unassembled WGS sequence"/>
</dbReference>
<protein>
    <submittedName>
        <fullName evidence="2">Uncharacterized protein</fullName>
    </submittedName>
</protein>
<dbReference type="EMBL" id="JAZIBG010000024">
    <property type="protein sequence ID" value="MEF7614301.1"/>
    <property type="molecule type" value="Genomic_DNA"/>
</dbReference>
<comment type="caution">
    <text evidence="2">The sequence shown here is derived from an EMBL/GenBank/DDBJ whole genome shotgun (WGS) entry which is preliminary data.</text>
</comment>
<sequence>MNRHPAPTLLVLLLACATEAGAGRPMLLEDADVDDAGSAQVEAWHAREAGGSRSWTVAPSFTPWRGVELGLARSRDTTDRTDTTELQAKFGLPGRRPDGACRHAVVIGASHTGGERGATYLVNGAASCDAGPGTLHLNLGASRGRSGPTLPGAGVAWEHALGATTAHAEWLVQRHAKPTANLGLRREIAEGLQIDGSVGRSGGTTLFSLGLAYGF</sequence>
<name>A0AAW9QA43_9BURK</name>
<keyword evidence="3" id="KW-1185">Reference proteome</keyword>
<dbReference type="PROSITE" id="PS51257">
    <property type="entry name" value="PROKAR_LIPOPROTEIN"/>
    <property type="match status" value="1"/>
</dbReference>
<evidence type="ECO:0000313" key="3">
    <source>
        <dbReference type="Proteomes" id="UP001336250"/>
    </source>
</evidence>
<accession>A0AAW9QA43</accession>
<proteinExistence type="predicted"/>
<evidence type="ECO:0000256" key="1">
    <source>
        <dbReference type="SAM" id="SignalP"/>
    </source>
</evidence>
<gene>
    <name evidence="2" type="ORF">V4F39_10310</name>
</gene>
<dbReference type="RefSeq" id="WP_332289269.1">
    <property type="nucleotide sequence ID" value="NZ_JAZIBG010000024.1"/>
</dbReference>
<organism evidence="2 3">
    <name type="scientific">Aquincola agrisoli</name>
    <dbReference type="NCBI Taxonomy" id="3119538"/>
    <lineage>
        <taxon>Bacteria</taxon>
        <taxon>Pseudomonadati</taxon>
        <taxon>Pseudomonadota</taxon>
        <taxon>Betaproteobacteria</taxon>
        <taxon>Burkholderiales</taxon>
        <taxon>Sphaerotilaceae</taxon>
        <taxon>Aquincola</taxon>
    </lineage>
</organism>
<dbReference type="AlphaFoldDB" id="A0AAW9QA43"/>
<evidence type="ECO:0000313" key="2">
    <source>
        <dbReference type="EMBL" id="MEF7614301.1"/>
    </source>
</evidence>